<protein>
    <submittedName>
        <fullName evidence="2">Uncharacterized protein</fullName>
    </submittedName>
</protein>
<evidence type="ECO:0000313" key="3">
    <source>
        <dbReference type="Proteomes" id="UP000283497"/>
    </source>
</evidence>
<gene>
    <name evidence="2" type="ORF">DW068_05285</name>
</gene>
<dbReference type="EMBL" id="QRNJ01000015">
    <property type="protein sequence ID" value="RHK40119.1"/>
    <property type="molecule type" value="Genomic_DNA"/>
</dbReference>
<keyword evidence="1" id="KW-0732">Signal</keyword>
<dbReference type="RefSeq" id="WP_118314260.1">
    <property type="nucleotide sequence ID" value="NZ_JBGKNB010000007.1"/>
</dbReference>
<dbReference type="Proteomes" id="UP000283497">
    <property type="component" value="Unassembled WGS sequence"/>
</dbReference>
<reference evidence="2 3" key="1">
    <citation type="submission" date="2018-08" db="EMBL/GenBank/DDBJ databases">
        <title>A genome reference for cultivated species of the human gut microbiota.</title>
        <authorList>
            <person name="Zou Y."/>
            <person name="Xue W."/>
            <person name="Luo G."/>
        </authorList>
    </citation>
    <scope>NUCLEOTIDE SEQUENCE [LARGE SCALE GENOMIC DNA]</scope>
    <source>
        <strain evidence="2 3">AF45-14BH</strain>
    </source>
</reference>
<feature type="signal peptide" evidence="1">
    <location>
        <begin position="1"/>
        <end position="23"/>
    </location>
</feature>
<evidence type="ECO:0000256" key="1">
    <source>
        <dbReference type="SAM" id="SignalP"/>
    </source>
</evidence>
<sequence length="217" mass="24859">MKKTKRILMTVTLLIAAVFLLNAANLPAANVQAASKGTYRAILQAYKRNDYRKVQRLSKTLPKNANEKCARKLNAKYRKAAKKVTGKMRKWNGVKNYIPGIHWYAFSDINKNGKPELIVKYGGVETETTIWVYEYKGGKYKKAKGAVYETWYPSLYNYTSGNGLVLQERGISEDYCETVTLVTLSKGRIKAKIIRNRYFNSSKQKTTMPCQIKIYTR</sequence>
<comment type="caution">
    <text evidence="2">The sequence shown here is derived from an EMBL/GenBank/DDBJ whole genome shotgun (WGS) entry which is preliminary data.</text>
</comment>
<feature type="chain" id="PRO_5039494180" evidence="1">
    <location>
        <begin position="24"/>
        <end position="217"/>
    </location>
</feature>
<organism evidence="2 3">
    <name type="scientific">Anaerobutyricum hallii</name>
    <dbReference type="NCBI Taxonomy" id="39488"/>
    <lineage>
        <taxon>Bacteria</taxon>
        <taxon>Bacillati</taxon>
        <taxon>Bacillota</taxon>
        <taxon>Clostridia</taxon>
        <taxon>Lachnospirales</taxon>
        <taxon>Lachnospiraceae</taxon>
        <taxon>Anaerobutyricum</taxon>
    </lineage>
</organism>
<accession>A0A415G8P2</accession>
<evidence type="ECO:0000313" key="2">
    <source>
        <dbReference type="EMBL" id="RHK40119.1"/>
    </source>
</evidence>
<proteinExistence type="predicted"/>
<dbReference type="AlphaFoldDB" id="A0A415G8P2"/>
<name>A0A415G8P2_9FIRM</name>